<evidence type="ECO:0000313" key="1">
    <source>
        <dbReference type="EMBL" id="MFD2237009.1"/>
    </source>
</evidence>
<dbReference type="EMBL" id="JBHUIJ010000006">
    <property type="protein sequence ID" value="MFD2237009.1"/>
    <property type="molecule type" value="Genomic_DNA"/>
</dbReference>
<name>A0ABW5CI83_9HYPH</name>
<reference evidence="2" key="1">
    <citation type="journal article" date="2019" name="Int. J. Syst. Evol. Microbiol.">
        <title>The Global Catalogue of Microorganisms (GCM) 10K type strain sequencing project: providing services to taxonomists for standard genome sequencing and annotation.</title>
        <authorList>
            <consortium name="The Broad Institute Genomics Platform"/>
            <consortium name="The Broad Institute Genome Sequencing Center for Infectious Disease"/>
            <person name="Wu L."/>
            <person name="Ma J."/>
        </authorList>
    </citation>
    <scope>NUCLEOTIDE SEQUENCE [LARGE SCALE GENOMIC DNA]</scope>
    <source>
        <strain evidence="2">ZS-35-S2</strain>
    </source>
</reference>
<dbReference type="RefSeq" id="WP_209736846.1">
    <property type="nucleotide sequence ID" value="NZ_CP072611.1"/>
</dbReference>
<organism evidence="1 2">
    <name type="scientific">Aureimonas populi</name>
    <dbReference type="NCBI Taxonomy" id="1701758"/>
    <lineage>
        <taxon>Bacteria</taxon>
        <taxon>Pseudomonadati</taxon>
        <taxon>Pseudomonadota</taxon>
        <taxon>Alphaproteobacteria</taxon>
        <taxon>Hyphomicrobiales</taxon>
        <taxon>Aurantimonadaceae</taxon>
        <taxon>Aureimonas</taxon>
    </lineage>
</organism>
<proteinExistence type="predicted"/>
<comment type="caution">
    <text evidence="1">The sequence shown here is derived from an EMBL/GenBank/DDBJ whole genome shotgun (WGS) entry which is preliminary data.</text>
</comment>
<evidence type="ECO:0008006" key="3">
    <source>
        <dbReference type="Google" id="ProtNLM"/>
    </source>
</evidence>
<keyword evidence="2" id="KW-1185">Reference proteome</keyword>
<gene>
    <name evidence="1" type="ORF">ACFSKQ_05950</name>
</gene>
<dbReference type="Proteomes" id="UP001597371">
    <property type="component" value="Unassembled WGS sequence"/>
</dbReference>
<sequence>MTPPETFQWRDLASAPRDGTRILVTLRATEQGPATVDTAYWARGTSRAGEGWRAADSSADCVILYAEAELMGWMPLPSPLAASWPEPMRPEDAQEDAGSGI</sequence>
<evidence type="ECO:0000313" key="2">
    <source>
        <dbReference type="Proteomes" id="UP001597371"/>
    </source>
</evidence>
<accession>A0ABW5CI83</accession>
<protein>
    <recommendedName>
        <fullName evidence="3">DUF551 domain-containing protein</fullName>
    </recommendedName>
</protein>